<reference evidence="10" key="1">
    <citation type="submission" date="2025-08" db="UniProtKB">
        <authorList>
            <consortium name="Ensembl"/>
        </authorList>
    </citation>
    <scope>IDENTIFICATION</scope>
</reference>
<evidence type="ECO:0000256" key="8">
    <source>
        <dbReference type="ARBA" id="ARBA00023212"/>
    </source>
</evidence>
<keyword evidence="7" id="KW-0175">Coiled coil</keyword>
<dbReference type="GO" id="GO:0007098">
    <property type="term" value="P:centrosome cycle"/>
    <property type="evidence" value="ECO:0007669"/>
    <property type="project" value="TreeGrafter"/>
</dbReference>
<dbReference type="GO" id="GO:0051301">
    <property type="term" value="P:cell division"/>
    <property type="evidence" value="ECO:0007669"/>
    <property type="project" value="UniProtKB-KW"/>
</dbReference>
<dbReference type="GO" id="GO:0005874">
    <property type="term" value="C:microtubule"/>
    <property type="evidence" value="ECO:0007669"/>
    <property type="project" value="UniProtKB-KW"/>
</dbReference>
<keyword evidence="6" id="KW-0498">Mitosis</keyword>
<dbReference type="Ensembl" id="ENSBJAT00000008490.1">
    <property type="protein sequence ID" value="ENSBJAP00000008252.1"/>
    <property type="gene ID" value="ENSBJAG00000005732.1"/>
</dbReference>
<evidence type="ECO:0000256" key="5">
    <source>
        <dbReference type="ARBA" id="ARBA00022701"/>
    </source>
</evidence>
<dbReference type="InterPro" id="IPR026243">
    <property type="entry name" value="HAUS1"/>
</dbReference>
<dbReference type="PANTHER" id="PTHR31570:SF1">
    <property type="entry name" value="HAUS AUGMIN-LIKE COMPLEX SUBUNIT 1"/>
    <property type="match status" value="1"/>
</dbReference>
<sequence length="86" mass="10070">LQRVFEEETKEVTLWLKKIYGNRPVPQYEVNARTIDILYELVECNEARDRDVSLLIEDMKQKATEYEAEGEFEAPVLSSIKVSFSQ</sequence>
<dbReference type="GO" id="GO:0070652">
    <property type="term" value="C:HAUS complex"/>
    <property type="evidence" value="ECO:0007669"/>
    <property type="project" value="InterPro"/>
</dbReference>
<dbReference type="GO" id="GO:0005829">
    <property type="term" value="C:cytosol"/>
    <property type="evidence" value="ECO:0007669"/>
    <property type="project" value="TreeGrafter"/>
</dbReference>
<keyword evidence="4" id="KW-0132">Cell division</keyword>
<comment type="subcellular location">
    <subcellularLocation>
        <location evidence="1">Cytoplasm</location>
        <location evidence="1">Cytoskeleton</location>
        <location evidence="1">Spindle</location>
    </subcellularLocation>
</comment>
<dbReference type="PRINTS" id="PR02087">
    <property type="entry name" value="HAUSAUGMINL1"/>
</dbReference>
<dbReference type="GO" id="GO:0005819">
    <property type="term" value="C:spindle"/>
    <property type="evidence" value="ECO:0007669"/>
    <property type="project" value="UniProtKB-SubCell"/>
</dbReference>
<accession>A0A8C0AWQ6</accession>
<protein>
    <recommendedName>
        <fullName evidence="12">HAUS augmin-like complex subunit 1</fullName>
    </recommendedName>
</protein>
<dbReference type="Proteomes" id="UP000694555">
    <property type="component" value="Unplaced"/>
</dbReference>
<keyword evidence="5" id="KW-0493">Microtubule</keyword>
<keyword evidence="8" id="KW-0206">Cytoskeleton</keyword>
<keyword evidence="3" id="KW-0963">Cytoplasm</keyword>
<proteinExistence type="inferred from homology"/>
<reference evidence="10" key="2">
    <citation type="submission" date="2025-09" db="UniProtKB">
        <authorList>
            <consortium name="Ensembl"/>
        </authorList>
    </citation>
    <scope>IDENTIFICATION</scope>
</reference>
<evidence type="ECO:0000256" key="3">
    <source>
        <dbReference type="ARBA" id="ARBA00022490"/>
    </source>
</evidence>
<evidence type="ECO:0000256" key="1">
    <source>
        <dbReference type="ARBA" id="ARBA00004186"/>
    </source>
</evidence>
<comment type="similarity">
    <text evidence="2">Belongs to the HAUS1 family.</text>
</comment>
<dbReference type="PANTHER" id="PTHR31570">
    <property type="entry name" value="HAUS AUGMIN-LIKE COMPLEX SUBUNIT 1"/>
    <property type="match status" value="1"/>
</dbReference>
<keyword evidence="11" id="KW-1185">Reference proteome</keyword>
<evidence type="ECO:0000256" key="4">
    <source>
        <dbReference type="ARBA" id="ARBA00022618"/>
    </source>
</evidence>
<evidence type="ECO:0000256" key="6">
    <source>
        <dbReference type="ARBA" id="ARBA00022776"/>
    </source>
</evidence>
<keyword evidence="9" id="KW-0131">Cell cycle</keyword>
<evidence type="ECO:0000256" key="2">
    <source>
        <dbReference type="ARBA" id="ARBA00005479"/>
    </source>
</evidence>
<evidence type="ECO:0000313" key="11">
    <source>
        <dbReference type="Proteomes" id="UP000694555"/>
    </source>
</evidence>
<name>A0A8C0AWQ6_9AVES</name>
<dbReference type="Pfam" id="PF25762">
    <property type="entry name" value="HAUS1"/>
    <property type="match status" value="1"/>
</dbReference>
<dbReference type="GO" id="GO:0051225">
    <property type="term" value="P:spindle assembly"/>
    <property type="evidence" value="ECO:0007669"/>
    <property type="project" value="InterPro"/>
</dbReference>
<evidence type="ECO:0008006" key="12">
    <source>
        <dbReference type="Google" id="ProtNLM"/>
    </source>
</evidence>
<dbReference type="AlphaFoldDB" id="A0A8C0AWQ6"/>
<evidence type="ECO:0000256" key="9">
    <source>
        <dbReference type="ARBA" id="ARBA00023306"/>
    </source>
</evidence>
<organism evidence="10 11">
    <name type="scientific">Buteo japonicus</name>
    <dbReference type="NCBI Taxonomy" id="224669"/>
    <lineage>
        <taxon>Eukaryota</taxon>
        <taxon>Metazoa</taxon>
        <taxon>Chordata</taxon>
        <taxon>Craniata</taxon>
        <taxon>Vertebrata</taxon>
        <taxon>Euteleostomi</taxon>
        <taxon>Archelosauria</taxon>
        <taxon>Archosauria</taxon>
        <taxon>Dinosauria</taxon>
        <taxon>Saurischia</taxon>
        <taxon>Theropoda</taxon>
        <taxon>Coelurosauria</taxon>
        <taxon>Aves</taxon>
        <taxon>Neognathae</taxon>
        <taxon>Neoaves</taxon>
        <taxon>Telluraves</taxon>
        <taxon>Accipitrimorphae</taxon>
        <taxon>Accipitriformes</taxon>
        <taxon>Accipitridae</taxon>
        <taxon>Accipitrinae</taxon>
        <taxon>Buteo</taxon>
    </lineage>
</organism>
<evidence type="ECO:0000256" key="7">
    <source>
        <dbReference type="ARBA" id="ARBA00023054"/>
    </source>
</evidence>
<evidence type="ECO:0000313" key="10">
    <source>
        <dbReference type="Ensembl" id="ENSBJAP00000008252.1"/>
    </source>
</evidence>